<name>A0A7R9G2A0_TIMSH</name>
<gene>
    <name evidence="2" type="ORF">TSIB3V08_LOCUS7721</name>
</gene>
<protein>
    <submittedName>
        <fullName evidence="2">Uncharacterized protein</fullName>
    </submittedName>
</protein>
<feature type="region of interest" description="Disordered" evidence="1">
    <location>
        <begin position="204"/>
        <end position="227"/>
    </location>
</feature>
<organism evidence="2">
    <name type="scientific">Timema shepardi</name>
    <name type="common">Walking stick</name>
    <dbReference type="NCBI Taxonomy" id="629360"/>
    <lineage>
        <taxon>Eukaryota</taxon>
        <taxon>Metazoa</taxon>
        <taxon>Ecdysozoa</taxon>
        <taxon>Arthropoda</taxon>
        <taxon>Hexapoda</taxon>
        <taxon>Insecta</taxon>
        <taxon>Pterygota</taxon>
        <taxon>Neoptera</taxon>
        <taxon>Polyneoptera</taxon>
        <taxon>Phasmatodea</taxon>
        <taxon>Timematodea</taxon>
        <taxon>Timematoidea</taxon>
        <taxon>Timematidae</taxon>
        <taxon>Timema</taxon>
    </lineage>
</organism>
<accession>A0A7R9G2A0</accession>
<sequence length="279" mass="30536">MSIIPGLDEEVDFRDSDFFHQQRANLSRVSTAIPVPATPLPVRPLSFPVPVSTHTLVSFATALPISPPISIPTFLLSHPPVSLPALEPVPSGSSSQQLQWFPTAEESLASVSLDPSSPAETLVQPQECYSTPNSVGYVQTRRASNSARLGEELRVRLDNARGGLEAQTEHELLKLDHAKRILQLKLEKESEILELRLHNERKRNREGLEGGKGELKSPFPLTGTGKPVPVIRSRGVLDSMRAFTRSGAGCKATGRQVVTGPHHYTPSRQLTASWRPGVW</sequence>
<feature type="region of interest" description="Disordered" evidence="1">
    <location>
        <begin position="259"/>
        <end position="279"/>
    </location>
</feature>
<dbReference type="AlphaFoldDB" id="A0A7R9G2A0"/>
<feature type="compositionally biased region" description="Basic and acidic residues" evidence="1">
    <location>
        <begin position="204"/>
        <end position="215"/>
    </location>
</feature>
<evidence type="ECO:0000313" key="2">
    <source>
        <dbReference type="EMBL" id="CAD7263649.1"/>
    </source>
</evidence>
<evidence type="ECO:0000256" key="1">
    <source>
        <dbReference type="SAM" id="MobiDB-lite"/>
    </source>
</evidence>
<proteinExistence type="predicted"/>
<reference evidence="2" key="1">
    <citation type="submission" date="2020-11" db="EMBL/GenBank/DDBJ databases">
        <authorList>
            <person name="Tran Van P."/>
        </authorList>
    </citation>
    <scope>NUCLEOTIDE SEQUENCE</scope>
</reference>
<dbReference type="EMBL" id="OC003742">
    <property type="protein sequence ID" value="CAD7263649.1"/>
    <property type="molecule type" value="Genomic_DNA"/>
</dbReference>